<comment type="caution">
    <text evidence="2">The sequence shown here is derived from an EMBL/GenBank/DDBJ whole genome shotgun (WGS) entry which is preliminary data.</text>
</comment>
<dbReference type="Pfam" id="PF18768">
    <property type="entry name" value="RNPP_C"/>
    <property type="match status" value="1"/>
</dbReference>
<accession>A0A4R1AR20</accession>
<dbReference type="PROSITE" id="PS50943">
    <property type="entry name" value="HTH_CROC1"/>
    <property type="match status" value="1"/>
</dbReference>
<dbReference type="PANTHER" id="PTHR37038">
    <property type="entry name" value="TRANSCRIPTIONAL REGULATOR-RELATED"/>
    <property type="match status" value="1"/>
</dbReference>
<proteinExistence type="predicted"/>
<protein>
    <submittedName>
        <fullName evidence="2">XRE family transcriptional regulator</fullName>
    </submittedName>
</protein>
<dbReference type="RefSeq" id="WP_131239784.1">
    <property type="nucleotide sequence ID" value="NZ_SJTH01000153.1"/>
</dbReference>
<dbReference type="SUPFAM" id="SSF48452">
    <property type="entry name" value="TPR-like"/>
    <property type="match status" value="1"/>
</dbReference>
<dbReference type="EMBL" id="SJTH01000153">
    <property type="protein sequence ID" value="TCI99593.1"/>
    <property type="molecule type" value="Genomic_DNA"/>
</dbReference>
<keyword evidence="3" id="KW-1185">Reference proteome</keyword>
<dbReference type="AlphaFoldDB" id="A0A4R1AR20"/>
<feature type="non-terminal residue" evidence="2">
    <location>
        <position position="288"/>
    </location>
</feature>
<dbReference type="InterPro" id="IPR041315">
    <property type="entry name" value="PlcR_TPR"/>
</dbReference>
<dbReference type="Proteomes" id="UP000293846">
    <property type="component" value="Unassembled WGS sequence"/>
</dbReference>
<organism evidence="2 3">
    <name type="scientific">Cytobacillus praedii</name>
    <dbReference type="NCBI Taxonomy" id="1742358"/>
    <lineage>
        <taxon>Bacteria</taxon>
        <taxon>Bacillati</taxon>
        <taxon>Bacillota</taxon>
        <taxon>Bacilli</taxon>
        <taxon>Bacillales</taxon>
        <taxon>Bacillaceae</taxon>
        <taxon>Cytobacillus</taxon>
    </lineage>
</organism>
<dbReference type="OrthoDB" id="1150409at2"/>
<dbReference type="SUPFAM" id="SSF47413">
    <property type="entry name" value="lambda repressor-like DNA-binding domains"/>
    <property type="match status" value="1"/>
</dbReference>
<evidence type="ECO:0000313" key="3">
    <source>
        <dbReference type="Proteomes" id="UP000293846"/>
    </source>
</evidence>
<dbReference type="SMART" id="SM00028">
    <property type="entry name" value="TPR"/>
    <property type="match status" value="2"/>
</dbReference>
<dbReference type="InterPro" id="IPR011990">
    <property type="entry name" value="TPR-like_helical_dom_sf"/>
</dbReference>
<dbReference type="SMART" id="SM00530">
    <property type="entry name" value="HTH_XRE"/>
    <property type="match status" value="1"/>
</dbReference>
<dbReference type="InterPro" id="IPR053163">
    <property type="entry name" value="HTH-type_regulator_Rgg"/>
</dbReference>
<sequence>MNENRIGYELKKLREKMKITQSQLCEGICHQSMLSKIEKGETYPSAPILYKISQKLHVDMEYFFVNSQFKNSDYIKETINTIRSAIKNKDYKTVKELVLLEEKNPDFQNIIELRQFLLWHKGIVLYYVDNNPSSAIMLLEKALLLNKPASEIFQLYSEREFEILNTLAVIYSEINNHETSLNYFKNAKDILNRTALKNEKILLRIDYNMAKVLTRLSRYQESIGLCIEGINKCIEISSMYLYGELTYQLGYNYELLGDCQKAKKFYQESLEIFRVRTSNHFNEYIKNR</sequence>
<dbReference type="PANTHER" id="PTHR37038:SF14">
    <property type="entry name" value="TRANSCRIPTIONAL ACTIVATOR"/>
    <property type="match status" value="1"/>
</dbReference>
<dbReference type="Gene3D" id="1.25.40.10">
    <property type="entry name" value="Tetratricopeptide repeat domain"/>
    <property type="match status" value="1"/>
</dbReference>
<gene>
    <name evidence="2" type="ORF">E0Y62_27260</name>
</gene>
<dbReference type="Pfam" id="PF01381">
    <property type="entry name" value="HTH_3"/>
    <property type="match status" value="1"/>
</dbReference>
<evidence type="ECO:0000259" key="1">
    <source>
        <dbReference type="PROSITE" id="PS50943"/>
    </source>
</evidence>
<evidence type="ECO:0000313" key="2">
    <source>
        <dbReference type="EMBL" id="TCI99593.1"/>
    </source>
</evidence>
<dbReference type="InterPro" id="IPR010982">
    <property type="entry name" value="Lambda_DNA-bd_dom_sf"/>
</dbReference>
<feature type="domain" description="HTH cro/C1-type" evidence="1">
    <location>
        <begin position="10"/>
        <end position="63"/>
    </location>
</feature>
<dbReference type="GO" id="GO:0003677">
    <property type="term" value="F:DNA binding"/>
    <property type="evidence" value="ECO:0007669"/>
    <property type="project" value="InterPro"/>
</dbReference>
<dbReference type="InterPro" id="IPR019734">
    <property type="entry name" value="TPR_rpt"/>
</dbReference>
<dbReference type="CDD" id="cd00093">
    <property type="entry name" value="HTH_XRE"/>
    <property type="match status" value="1"/>
</dbReference>
<dbReference type="InterPro" id="IPR001387">
    <property type="entry name" value="Cro/C1-type_HTH"/>
</dbReference>
<reference evidence="2 3" key="1">
    <citation type="submission" date="2019-03" db="EMBL/GenBank/DDBJ databases">
        <authorList>
            <person name="Jensen L."/>
            <person name="Storgaard J."/>
            <person name="Sulaj E."/>
            <person name="Schramm A."/>
            <person name="Marshall I.P.G."/>
        </authorList>
    </citation>
    <scope>NUCLEOTIDE SEQUENCE [LARGE SCALE GENOMIC DNA]</scope>
    <source>
        <strain evidence="2 3">2017H2G3</strain>
    </source>
</reference>
<name>A0A4R1AR20_9BACI</name>